<proteinExistence type="predicted"/>
<feature type="repeat" description="TPR" evidence="3">
    <location>
        <begin position="38"/>
        <end position="71"/>
    </location>
</feature>
<dbReference type="Proteomes" id="UP000027361">
    <property type="component" value="Unassembled WGS sequence"/>
</dbReference>
<evidence type="ECO:0000256" key="3">
    <source>
        <dbReference type="PROSITE-ProRule" id="PRU00339"/>
    </source>
</evidence>
<dbReference type="HOGENOM" id="CLU_001688_1_0_1"/>
<organism evidence="5 6">
    <name type="scientific">Tilletiaria anomala (strain ATCC 24038 / CBS 436.72 / UBC 951)</name>
    <dbReference type="NCBI Taxonomy" id="1037660"/>
    <lineage>
        <taxon>Eukaryota</taxon>
        <taxon>Fungi</taxon>
        <taxon>Dikarya</taxon>
        <taxon>Basidiomycota</taxon>
        <taxon>Ustilaginomycotina</taxon>
        <taxon>Exobasidiomycetes</taxon>
        <taxon>Georgefischeriales</taxon>
        <taxon>Tilletiariaceae</taxon>
        <taxon>Tilletiaria</taxon>
    </lineage>
</organism>
<feature type="repeat" description="TPR" evidence="3">
    <location>
        <begin position="769"/>
        <end position="802"/>
    </location>
</feature>
<dbReference type="SMART" id="SM00028">
    <property type="entry name" value="TPR"/>
    <property type="match status" value="10"/>
</dbReference>
<dbReference type="InterPro" id="IPR011990">
    <property type="entry name" value="TPR-like_helical_dom_sf"/>
</dbReference>
<accession>A0A066VQR1</accession>
<dbReference type="FunCoup" id="A0A066VQR1">
    <property type="interactions" value="226"/>
</dbReference>
<evidence type="ECO:0000313" key="6">
    <source>
        <dbReference type="Proteomes" id="UP000027361"/>
    </source>
</evidence>
<dbReference type="InParanoid" id="A0A066VQR1"/>
<feature type="coiled-coil region" evidence="4">
    <location>
        <begin position="191"/>
        <end position="218"/>
    </location>
</feature>
<evidence type="ECO:0000256" key="4">
    <source>
        <dbReference type="SAM" id="Coils"/>
    </source>
</evidence>
<evidence type="ECO:0000313" key="5">
    <source>
        <dbReference type="EMBL" id="KDN40890.1"/>
    </source>
</evidence>
<keyword evidence="6" id="KW-1185">Reference proteome</keyword>
<evidence type="ECO:0000256" key="1">
    <source>
        <dbReference type="ARBA" id="ARBA00022737"/>
    </source>
</evidence>
<protein>
    <submittedName>
        <fullName evidence="5">TPR-like protein</fullName>
    </submittedName>
</protein>
<feature type="repeat" description="TPR" evidence="3">
    <location>
        <begin position="1062"/>
        <end position="1095"/>
    </location>
</feature>
<reference evidence="5 6" key="1">
    <citation type="submission" date="2014-05" db="EMBL/GenBank/DDBJ databases">
        <title>Draft genome sequence of a rare smut relative, Tilletiaria anomala UBC 951.</title>
        <authorList>
            <consortium name="DOE Joint Genome Institute"/>
            <person name="Toome M."/>
            <person name="Kuo A."/>
            <person name="Henrissat B."/>
            <person name="Lipzen A."/>
            <person name="Tritt A."/>
            <person name="Yoshinaga Y."/>
            <person name="Zane M."/>
            <person name="Barry K."/>
            <person name="Grigoriev I.V."/>
            <person name="Spatafora J.W."/>
            <person name="Aimea M.C."/>
        </authorList>
    </citation>
    <scope>NUCLEOTIDE SEQUENCE [LARGE SCALE GENOMIC DNA]</scope>
    <source>
        <strain evidence="5 6">UBC 951</strain>
    </source>
</reference>
<keyword evidence="4" id="KW-0175">Coiled coil</keyword>
<dbReference type="PANTHER" id="PTHR15704">
    <property type="entry name" value="SUPERKILLER 3 PROTEIN-RELATED"/>
    <property type="match status" value="1"/>
</dbReference>
<dbReference type="SUPFAM" id="SSF48452">
    <property type="entry name" value="TPR-like"/>
    <property type="match status" value="4"/>
</dbReference>
<dbReference type="PROSITE" id="PS50005">
    <property type="entry name" value="TPR"/>
    <property type="match status" value="4"/>
</dbReference>
<dbReference type="OrthoDB" id="421075at2759"/>
<dbReference type="GeneID" id="25262609"/>
<dbReference type="GO" id="GO:0006401">
    <property type="term" value="P:RNA catabolic process"/>
    <property type="evidence" value="ECO:0007669"/>
    <property type="project" value="InterPro"/>
</dbReference>
<dbReference type="OMA" id="CQWELDP"/>
<dbReference type="PANTHER" id="PTHR15704:SF7">
    <property type="entry name" value="SUPERKILLER COMPLEX PROTEIN 3"/>
    <property type="match status" value="1"/>
</dbReference>
<dbReference type="Gene3D" id="1.25.40.10">
    <property type="entry name" value="Tetratricopeptide repeat domain"/>
    <property type="match status" value="3"/>
</dbReference>
<feature type="repeat" description="TPR" evidence="3">
    <location>
        <begin position="735"/>
        <end position="768"/>
    </location>
</feature>
<dbReference type="Pfam" id="PF18833">
    <property type="entry name" value="TPR_22"/>
    <property type="match status" value="1"/>
</dbReference>
<dbReference type="Pfam" id="PF13432">
    <property type="entry name" value="TPR_16"/>
    <property type="match status" value="2"/>
</dbReference>
<keyword evidence="1" id="KW-0677">Repeat</keyword>
<name>A0A066VQR1_TILAU</name>
<dbReference type="InterPro" id="IPR039226">
    <property type="entry name" value="Ski3/TTC37"/>
</dbReference>
<dbReference type="RefSeq" id="XP_013241538.1">
    <property type="nucleotide sequence ID" value="XM_013386084.1"/>
</dbReference>
<comment type="caution">
    <text evidence="5">The sequence shown here is derived from an EMBL/GenBank/DDBJ whole genome shotgun (WGS) entry which is preliminary data.</text>
</comment>
<evidence type="ECO:0000256" key="2">
    <source>
        <dbReference type="ARBA" id="ARBA00022803"/>
    </source>
</evidence>
<dbReference type="InterPro" id="IPR040962">
    <property type="entry name" value="TPR_22"/>
</dbReference>
<gene>
    <name evidence="5" type="ORF">K437DRAFT_227130</name>
</gene>
<keyword evidence="2 3" id="KW-0802">TPR repeat</keyword>
<dbReference type="EMBL" id="JMSN01000086">
    <property type="protein sequence ID" value="KDN40890.1"/>
    <property type="molecule type" value="Genomic_DNA"/>
</dbReference>
<dbReference type="STRING" id="1037660.A0A066VQR1"/>
<dbReference type="GO" id="GO:0055087">
    <property type="term" value="C:Ski complex"/>
    <property type="evidence" value="ECO:0007669"/>
    <property type="project" value="InterPro"/>
</dbReference>
<dbReference type="InterPro" id="IPR019734">
    <property type="entry name" value="TPR_rpt"/>
</dbReference>
<sequence length="1350" mass="149884">MSYVKTGLKASRDALASKSYAQALESADKVLQYESENYNALVFRGLALLHLKRLEESESTYRKATQVKPDEQLAWQGLEKFYTEQEKFDEAADTIRHLMDLYVKAQDHVKCAETLQRLIDIRRKQNDARKLVEALSLLLTSSPLHELLSQLPAPDQANPKATTTFEVQMDIHVRALQVYSFIIDLLERLESDELSREVEKRRLRLDRAKKSREALQNEVGAEIWSRSKLPSLYEAVFAHPSATDDDRRRAEAKLLRYRYKLLLALPNPSSAASRQTEQGPRGTAATYLTTAELKQKEERQARELAAKAEARDRVGEMACGMVTISIADELAWKIRFDWQDCESLYDFPSVQLRKFLELFRFRPPSTADALVLATRALLLAIGDGLYLEEERQRQQERDIEDGSGAFGDPLALAIAAVESDSSSLFAHRVAATLYLTDGDYQSATEVAMAALGLVKRLEGDAALSLSNVKQGLNCIMATALTHLHPPQNHLRGLRYADSVLARNPADIEALLAKGYIKQVSKNLDQAKKLFEEVVRLTRSLQETAQDDAGQAPAPSALAHSKSPLLEARGEVAWCDVQSGRLEDAKQELKSLLDVIDPLNTPGVTAEQRAKTWWRYGQCLWRMGGSSQLDPANAFTCFITALKRSPAFAPAFTSLGIYYNTISPPDLDRSAKCFQKAFELDARESEAAHRLAKGFADEREWDLVEVVARRTIKGEGGEDALQGTKTPARLHFSKNTWAWRAIGSVELQNQKYEESIVAFQIALRNEPEDPSLWHLLGDAYARSGRHTAALRALEKAQRFSPAGEKGTWEIQFTIADVHRQIGEYDAAIFTFEQIIQNHTDQVAVRVSLAEAQLDSGRRQIEMGYTARARSSFVRTVQEALTALHEVPHLRSAWKSAADALFELSRMAQPDISDQLGTLKESFATLLKEQHVDQKVPAVPLGNLPSALEAREDAAQTCLLLATHLYKLIVVLNGSSESLAGAAWYDLSVALSALSRSPALPSTSKQEANVHALKMAIGCIKQALKVEPYNGRYWTVLGGLSFDKSIQLAQHAYIMAIECNPRSPIPWSDLGFLYLRHGDVELANEAFIRAQTLDPDWAQAWVGQGFVAASHQDERAARVLFEHAFRLSEGSLLEADKQFACAIFALFSSVNPPRSVNLHSPAFALSCYLSIRPMDTSVLHLASLFAERLGQHALAVERIETAASLLEAEYEASEDPEIAMKYAISQVNLGRIRLSQRRPLEALAAFEGAQALLEDPEQLEPSAEGERLSVQPFNIVCARVHALAGAAMAHYLRKDYEGATGGFDSALQLLTPDLLVTQPKLAQMKIHITCLLAQCTDAMGNSEVTTGQLMEL</sequence>